<sequence length="749" mass="84023">MNHTSGRTASDGADNDANDAEAYSLLMAYPEESDYYALLGLPRDPPPTDGAIRSAYRTLTLSFHPDKQPSELRDVAEQQFKRIQDAYESLIDPQKRVVYDLLGAEGVRREWGLRGSMGRGGELERQGKQAQVGVRAMKSDEFRDWFLEMMKRRERTVLNSMVKSKGSLVVGVKATDMITVNKDGDEVYLEMPSPKLSNFAVRYSFVTPFPSLQTVFGEDEKEDDEMENGEEAGKADKATGRPELEIYAGVAGGFQRLFNQVEFEYEDGETEMRNNITLGASTDRVITDRNPKGLLRRWPFSYFQNTLVSVGATALPETTLQANVTKSIVVTPGTKPFNVVLGTTFSRSIFEAPPMLNLQVTKSIGQKKTAFCSWSSGYLDWPLVIQTLFLPFVGEDVFLEHQEVSQLQVGIASQSPKLSPAFVEDDEEDVARSSEDEEEDEYEVIRARKREEEKAAEAWTVAISSSPVTNGIILKYSRNIFSGSAATDALSQWSSEKHYALPPANEPRSVRLDVNATVSMNLSLGWSIHGSRQVSELTRMGFGVSIQSRGLILSLSWARLGQRIRLPIVICAMDNVTADSATLVVLLPWLTYCAVEFGFIRPRERRNRRKLIAKRQKKLRQQIPRKRLESAQAIEIMADQVRRRQDKEYSRGGLVITKAEYGHYLSKRNADTEPAVTDVTIPVAALVDHGQLNISKKTAKFHILGFHDPAPLQQKTLKIWYQYHGKEHYVEANDAEGVNCPMRSHLVAA</sequence>
<dbReference type="GeneID" id="38110762"/>
<dbReference type="PANTHER" id="PTHR44157">
    <property type="entry name" value="DNAJ HOMOLOG SUBFAMILY C MEMBER 11"/>
    <property type="match status" value="1"/>
</dbReference>
<dbReference type="EMBL" id="PVWQ01000001">
    <property type="protein sequence ID" value="RDW93070.1"/>
    <property type="molecule type" value="Genomic_DNA"/>
</dbReference>
<dbReference type="GO" id="GO:0016020">
    <property type="term" value="C:membrane"/>
    <property type="evidence" value="ECO:0007669"/>
    <property type="project" value="UniProtKB-SubCell"/>
</dbReference>
<comment type="caution">
    <text evidence="6">The sequence shown here is derived from an EMBL/GenBank/DDBJ whole genome shotgun (WGS) entry which is preliminary data.</text>
</comment>
<dbReference type="SMART" id="SM00271">
    <property type="entry name" value="DnaJ"/>
    <property type="match status" value="1"/>
</dbReference>
<dbReference type="PANTHER" id="PTHR44157:SF1">
    <property type="entry name" value="DNAJ HOMOLOG SUBFAMILY C MEMBER 11"/>
    <property type="match status" value="1"/>
</dbReference>
<dbReference type="PROSITE" id="PS00636">
    <property type="entry name" value="DNAJ_1"/>
    <property type="match status" value="1"/>
</dbReference>
<dbReference type="InterPro" id="IPR018253">
    <property type="entry name" value="DnaJ_domain_CS"/>
</dbReference>
<organism evidence="6 7">
    <name type="scientific">Aspergillus mulundensis</name>
    <dbReference type="NCBI Taxonomy" id="1810919"/>
    <lineage>
        <taxon>Eukaryota</taxon>
        <taxon>Fungi</taxon>
        <taxon>Dikarya</taxon>
        <taxon>Ascomycota</taxon>
        <taxon>Pezizomycotina</taxon>
        <taxon>Eurotiomycetes</taxon>
        <taxon>Eurotiomycetidae</taxon>
        <taxon>Eurotiales</taxon>
        <taxon>Aspergillaceae</taxon>
        <taxon>Aspergillus</taxon>
        <taxon>Aspergillus subgen. Nidulantes</taxon>
    </lineage>
</organism>
<dbReference type="Proteomes" id="UP000256690">
    <property type="component" value="Unassembled WGS sequence"/>
</dbReference>
<dbReference type="OrthoDB" id="666364at2759"/>
<dbReference type="PRINTS" id="PR00625">
    <property type="entry name" value="JDOMAIN"/>
</dbReference>
<keyword evidence="2" id="KW-0472">Membrane</keyword>
<evidence type="ECO:0000259" key="5">
    <source>
        <dbReference type="PROSITE" id="PS50076"/>
    </source>
</evidence>
<dbReference type="Pfam" id="PF11875">
    <property type="entry name" value="DnaJ-like_C11_C"/>
    <property type="match status" value="1"/>
</dbReference>
<evidence type="ECO:0000313" key="7">
    <source>
        <dbReference type="Proteomes" id="UP000256690"/>
    </source>
</evidence>
<proteinExistence type="predicted"/>
<accession>A0A3D8T3F7</accession>
<dbReference type="PROSITE" id="PS50076">
    <property type="entry name" value="DNAJ_2"/>
    <property type="match status" value="1"/>
</dbReference>
<dbReference type="STRING" id="1810919.A0A3D8T3F7"/>
<dbReference type="AlphaFoldDB" id="A0A3D8T3F7"/>
<comment type="subcellular location">
    <subcellularLocation>
        <location evidence="1">Membrane</location>
    </subcellularLocation>
</comment>
<dbReference type="Gene3D" id="1.10.287.110">
    <property type="entry name" value="DnaJ domain"/>
    <property type="match status" value="1"/>
</dbReference>
<dbReference type="InterPro" id="IPR052243">
    <property type="entry name" value="Mito_inner_membrane_organizer"/>
</dbReference>
<keyword evidence="7" id="KW-1185">Reference proteome</keyword>
<dbReference type="InterPro" id="IPR001623">
    <property type="entry name" value="DnaJ_domain"/>
</dbReference>
<reference evidence="6 7" key="1">
    <citation type="journal article" date="2018" name="IMA Fungus">
        <title>IMA Genome-F 9: Draft genome sequence of Annulohypoxylon stygium, Aspergillus mulundensis, Berkeleyomyces basicola (syn. Thielaviopsis basicola), Ceratocystis smalleyi, two Cercospora beticola strains, Coleophoma cylindrospora, Fusarium fracticaudum, Phialophora cf. hyalina, and Morchella septimelata.</title>
        <authorList>
            <person name="Wingfield B.D."/>
            <person name="Bills G.F."/>
            <person name="Dong Y."/>
            <person name="Huang W."/>
            <person name="Nel W.J."/>
            <person name="Swalarsk-Parry B.S."/>
            <person name="Vaghefi N."/>
            <person name="Wilken P.M."/>
            <person name="An Z."/>
            <person name="de Beer Z.W."/>
            <person name="De Vos L."/>
            <person name="Chen L."/>
            <person name="Duong T.A."/>
            <person name="Gao Y."/>
            <person name="Hammerbacher A."/>
            <person name="Kikkert J.R."/>
            <person name="Li Y."/>
            <person name="Li H."/>
            <person name="Li K."/>
            <person name="Li Q."/>
            <person name="Liu X."/>
            <person name="Ma X."/>
            <person name="Naidoo K."/>
            <person name="Pethybridge S.J."/>
            <person name="Sun J."/>
            <person name="Steenkamp E.T."/>
            <person name="van der Nest M.A."/>
            <person name="van Wyk S."/>
            <person name="Wingfield M.J."/>
            <person name="Xiong C."/>
            <person name="Yue Q."/>
            <person name="Zhang X."/>
        </authorList>
    </citation>
    <scope>NUCLEOTIDE SEQUENCE [LARGE SCALE GENOMIC DNA]</scope>
    <source>
        <strain evidence="6 7">DSM 5745</strain>
    </source>
</reference>
<dbReference type="Pfam" id="PF00226">
    <property type="entry name" value="DnaJ"/>
    <property type="match status" value="1"/>
</dbReference>
<dbReference type="RefSeq" id="XP_026608253.1">
    <property type="nucleotide sequence ID" value="XM_026742408.1"/>
</dbReference>
<evidence type="ECO:0000313" key="6">
    <source>
        <dbReference type="EMBL" id="RDW93070.1"/>
    </source>
</evidence>
<evidence type="ECO:0000256" key="1">
    <source>
        <dbReference type="ARBA" id="ARBA00004370"/>
    </source>
</evidence>
<dbReference type="CDD" id="cd06257">
    <property type="entry name" value="DnaJ"/>
    <property type="match status" value="1"/>
</dbReference>
<dbReference type="Pfam" id="PF22774">
    <property type="entry name" value="DNAJC11_beta-barrel"/>
    <property type="match status" value="1"/>
</dbReference>
<evidence type="ECO:0000256" key="2">
    <source>
        <dbReference type="ARBA" id="ARBA00023136"/>
    </source>
</evidence>
<protein>
    <recommendedName>
        <fullName evidence="5">J domain-containing protein</fullName>
    </recommendedName>
</protein>
<dbReference type="SUPFAM" id="SSF46565">
    <property type="entry name" value="Chaperone J-domain"/>
    <property type="match status" value="1"/>
</dbReference>
<evidence type="ECO:0000256" key="3">
    <source>
        <dbReference type="ARBA" id="ARBA00023186"/>
    </source>
</evidence>
<dbReference type="GO" id="GO:0005739">
    <property type="term" value="C:mitochondrion"/>
    <property type="evidence" value="ECO:0007669"/>
    <property type="project" value="GOC"/>
</dbReference>
<feature type="domain" description="J" evidence="5">
    <location>
        <begin position="34"/>
        <end position="103"/>
    </location>
</feature>
<dbReference type="InterPro" id="IPR055225">
    <property type="entry name" value="DNAJC11-like_beta-barrel"/>
</dbReference>
<evidence type="ECO:0000256" key="4">
    <source>
        <dbReference type="SAM" id="MobiDB-lite"/>
    </source>
</evidence>
<keyword evidence="3" id="KW-0143">Chaperone</keyword>
<name>A0A3D8T3F7_9EURO</name>
<dbReference type="InterPro" id="IPR036869">
    <property type="entry name" value="J_dom_sf"/>
</dbReference>
<gene>
    <name evidence="6" type="ORF">DSM5745_00392</name>
</gene>
<dbReference type="InterPro" id="IPR024586">
    <property type="entry name" value="DnaJ-like_C11_C"/>
</dbReference>
<feature type="compositionally biased region" description="Acidic residues" evidence="4">
    <location>
        <begin position="218"/>
        <end position="230"/>
    </location>
</feature>
<feature type="region of interest" description="Disordered" evidence="4">
    <location>
        <begin position="218"/>
        <end position="239"/>
    </location>
</feature>
<dbReference type="GO" id="GO:0042407">
    <property type="term" value="P:cristae formation"/>
    <property type="evidence" value="ECO:0007669"/>
    <property type="project" value="TreeGrafter"/>
</dbReference>